<dbReference type="Gene3D" id="3.30.565.10">
    <property type="entry name" value="Histidine kinase-like ATPase, C-terminal domain"/>
    <property type="match status" value="1"/>
</dbReference>
<dbReference type="InterPro" id="IPR010559">
    <property type="entry name" value="Sig_transdc_His_kin_internal"/>
</dbReference>
<keyword evidence="1" id="KW-0472">Membrane</keyword>
<evidence type="ECO:0000256" key="1">
    <source>
        <dbReference type="SAM" id="Phobius"/>
    </source>
</evidence>
<dbReference type="SUPFAM" id="SSF55874">
    <property type="entry name" value="ATPase domain of HSP90 chaperone/DNA topoisomerase II/histidine kinase"/>
    <property type="match status" value="1"/>
</dbReference>
<organism evidence="3 4">
    <name type="scientific">Pedobacter polaris</name>
    <dbReference type="NCBI Taxonomy" id="2571273"/>
    <lineage>
        <taxon>Bacteria</taxon>
        <taxon>Pseudomonadati</taxon>
        <taxon>Bacteroidota</taxon>
        <taxon>Sphingobacteriia</taxon>
        <taxon>Sphingobacteriales</taxon>
        <taxon>Sphingobacteriaceae</taxon>
        <taxon>Pedobacter</taxon>
    </lineage>
</organism>
<dbReference type="OrthoDB" id="9809908at2"/>
<feature type="transmembrane region" description="Helical" evidence="1">
    <location>
        <begin position="12"/>
        <end position="31"/>
    </location>
</feature>
<proteinExistence type="predicted"/>
<feature type="transmembrane region" description="Helical" evidence="1">
    <location>
        <begin position="117"/>
        <end position="140"/>
    </location>
</feature>
<accession>A0A4U1CEA0</accession>
<feature type="domain" description="Signal transduction histidine kinase internal region" evidence="2">
    <location>
        <begin position="161"/>
        <end position="233"/>
    </location>
</feature>
<evidence type="ECO:0000313" key="3">
    <source>
        <dbReference type="EMBL" id="TKC04627.1"/>
    </source>
</evidence>
<keyword evidence="1" id="KW-1133">Transmembrane helix</keyword>
<evidence type="ECO:0000313" key="4">
    <source>
        <dbReference type="Proteomes" id="UP000309488"/>
    </source>
</evidence>
<evidence type="ECO:0000259" key="2">
    <source>
        <dbReference type="Pfam" id="PF06580"/>
    </source>
</evidence>
<dbReference type="GO" id="GO:0016020">
    <property type="term" value="C:membrane"/>
    <property type="evidence" value="ECO:0007669"/>
    <property type="project" value="InterPro"/>
</dbReference>
<dbReference type="PANTHER" id="PTHR34220">
    <property type="entry name" value="SENSOR HISTIDINE KINASE YPDA"/>
    <property type="match status" value="1"/>
</dbReference>
<dbReference type="Proteomes" id="UP000309488">
    <property type="component" value="Unassembled WGS sequence"/>
</dbReference>
<dbReference type="RefSeq" id="WP_136844280.1">
    <property type="nucleotide sequence ID" value="NZ_SWBR01000007.1"/>
</dbReference>
<keyword evidence="3" id="KW-0808">Transferase</keyword>
<dbReference type="EMBL" id="SWBR01000007">
    <property type="protein sequence ID" value="TKC04627.1"/>
    <property type="molecule type" value="Genomic_DNA"/>
</dbReference>
<comment type="caution">
    <text evidence="3">The sequence shown here is derived from an EMBL/GenBank/DDBJ whole genome shotgun (WGS) entry which is preliminary data.</text>
</comment>
<dbReference type="InterPro" id="IPR036890">
    <property type="entry name" value="HATPase_C_sf"/>
</dbReference>
<dbReference type="Pfam" id="PF06580">
    <property type="entry name" value="His_kinase"/>
    <property type="match status" value="1"/>
</dbReference>
<keyword evidence="4" id="KW-1185">Reference proteome</keyword>
<keyword evidence="3" id="KW-0418">Kinase</keyword>
<feature type="transmembrane region" description="Helical" evidence="1">
    <location>
        <begin position="79"/>
        <end position="97"/>
    </location>
</feature>
<dbReference type="GO" id="GO:0000155">
    <property type="term" value="F:phosphorelay sensor kinase activity"/>
    <property type="evidence" value="ECO:0007669"/>
    <property type="project" value="InterPro"/>
</dbReference>
<protein>
    <submittedName>
        <fullName evidence="3">Histidine kinase</fullName>
    </submittedName>
</protein>
<sequence>MKKTTINYLHVGYWLLVLVQTLLVSLGTGVLGTTFDWRLFSQIVLPVKFLQVLSSAIFFYINYLFLIPVFLKKGNVIKYLPSLIATLLIFTPLYYFLEQRLYPMIGWKSYDADLNFWFAVMITLSSNFINIFLAILLSYLMDWRTMRIQKEIIEKEQFKTELAFLKSQVNPHYLFNTINDIYALTQQQSAEAPNALLKLSELLRYMLRESDDQFVPLSKEIIYLENVIELQKIGQKGLSFVNFEVVGEVNKLKIAPLILINFVENAFKHGTFNKKNNPINILIIIHEQLLHFQISNQINHVKKDKTGGIGLVNVKRRLSLIYPEKHELTIHQLENEFIVDLKIALYD</sequence>
<gene>
    <name evidence="3" type="ORF">FA048_19390</name>
</gene>
<dbReference type="AlphaFoldDB" id="A0A4U1CEA0"/>
<name>A0A4U1CEA0_9SPHI</name>
<dbReference type="PANTHER" id="PTHR34220:SF7">
    <property type="entry name" value="SENSOR HISTIDINE KINASE YPDA"/>
    <property type="match status" value="1"/>
</dbReference>
<dbReference type="InterPro" id="IPR050640">
    <property type="entry name" value="Bact_2-comp_sensor_kinase"/>
</dbReference>
<reference evidence="3 4" key="1">
    <citation type="submission" date="2019-04" db="EMBL/GenBank/DDBJ databases">
        <title>Pedobacter sp. RP-3-22 sp. nov., isolated from Arctic soil.</title>
        <authorList>
            <person name="Dahal R.H."/>
            <person name="Kim D.-U."/>
        </authorList>
    </citation>
    <scope>NUCLEOTIDE SEQUENCE [LARGE SCALE GENOMIC DNA]</scope>
    <source>
        <strain evidence="3 4">RP-3-22</strain>
    </source>
</reference>
<keyword evidence="1" id="KW-0812">Transmembrane</keyword>
<feature type="transmembrane region" description="Helical" evidence="1">
    <location>
        <begin position="43"/>
        <end position="67"/>
    </location>
</feature>